<sequence length="260" mass="29540">MEVGRARKLFEQMPEKDVVAWTVMIKGYLDHRDIESAQELFDKMPHKDVVAWNSMLTGYVRNGKLENALNFFLRMPERNIVSSNLMLWGYIQEDDITTARKFFEGLYNKNVTSWNTLISGYQTEEALILFVQMLSSGFKPDQGTLTVVISVCGILAIQGWGRAMHVFTVKTGHENDGMVMSSLISMYSRCGFINDASIVFKTMQSHDTASWNAMIVAQAHHSSAKEAFDLFHCMIRAGHQPDHVTFLVLLTACAQFWISH</sequence>
<dbReference type="EMBL" id="SDAM02003990">
    <property type="protein sequence ID" value="KAH6820397.1"/>
    <property type="molecule type" value="Genomic_DNA"/>
</dbReference>
<dbReference type="InterPro" id="IPR046960">
    <property type="entry name" value="PPR_At4g14850-like_plant"/>
</dbReference>
<feature type="repeat" description="PPR" evidence="2">
    <location>
        <begin position="17"/>
        <end position="47"/>
    </location>
</feature>
<dbReference type="InterPro" id="IPR002885">
    <property type="entry name" value="PPR_rpt"/>
</dbReference>
<reference evidence="3 4" key="1">
    <citation type="journal article" date="2021" name="Nat. Commun.">
        <title>Incipient diploidization of the medicinal plant Perilla within 10,000 years.</title>
        <authorList>
            <person name="Zhang Y."/>
            <person name="Shen Q."/>
            <person name="Leng L."/>
            <person name="Zhang D."/>
            <person name="Chen S."/>
            <person name="Shi Y."/>
            <person name="Ning Z."/>
            <person name="Chen S."/>
        </authorList>
    </citation>
    <scope>NUCLEOTIDE SEQUENCE [LARGE SCALE GENOMIC DNA]</scope>
    <source>
        <strain evidence="4">cv. PC099</strain>
    </source>
</reference>
<dbReference type="GO" id="GO:0003723">
    <property type="term" value="F:RNA binding"/>
    <property type="evidence" value="ECO:0007669"/>
    <property type="project" value="InterPro"/>
</dbReference>
<proteinExistence type="predicted"/>
<dbReference type="AlphaFoldDB" id="A0AAD4IS11"/>
<dbReference type="Gene3D" id="1.25.40.10">
    <property type="entry name" value="Tetratricopeptide repeat domain"/>
    <property type="match status" value="2"/>
</dbReference>
<dbReference type="InterPro" id="IPR011990">
    <property type="entry name" value="TPR-like_helical_dom_sf"/>
</dbReference>
<evidence type="ECO:0000313" key="4">
    <source>
        <dbReference type="Proteomes" id="UP001190926"/>
    </source>
</evidence>
<organism evidence="3 4">
    <name type="scientific">Perilla frutescens var. hirtella</name>
    <name type="common">Perilla citriodora</name>
    <name type="synonym">Perilla setoyensis</name>
    <dbReference type="NCBI Taxonomy" id="608512"/>
    <lineage>
        <taxon>Eukaryota</taxon>
        <taxon>Viridiplantae</taxon>
        <taxon>Streptophyta</taxon>
        <taxon>Embryophyta</taxon>
        <taxon>Tracheophyta</taxon>
        <taxon>Spermatophyta</taxon>
        <taxon>Magnoliopsida</taxon>
        <taxon>eudicotyledons</taxon>
        <taxon>Gunneridae</taxon>
        <taxon>Pentapetalae</taxon>
        <taxon>asterids</taxon>
        <taxon>lamiids</taxon>
        <taxon>Lamiales</taxon>
        <taxon>Lamiaceae</taxon>
        <taxon>Nepetoideae</taxon>
        <taxon>Elsholtzieae</taxon>
        <taxon>Perilla</taxon>
    </lineage>
</organism>
<feature type="repeat" description="PPR" evidence="2">
    <location>
        <begin position="207"/>
        <end position="241"/>
    </location>
</feature>
<dbReference type="PANTHER" id="PTHR47926">
    <property type="entry name" value="PENTATRICOPEPTIDE REPEAT-CONTAINING PROTEIN"/>
    <property type="match status" value="1"/>
</dbReference>
<gene>
    <name evidence="3" type="ORF">C2S53_020271</name>
</gene>
<dbReference type="Proteomes" id="UP001190926">
    <property type="component" value="Unassembled WGS sequence"/>
</dbReference>
<dbReference type="PROSITE" id="PS51375">
    <property type="entry name" value="PPR"/>
    <property type="match status" value="3"/>
</dbReference>
<accession>A0AAD4IS11</accession>
<protein>
    <recommendedName>
        <fullName evidence="5">Pentatricopeptide repeat-containing protein</fullName>
    </recommendedName>
</protein>
<keyword evidence="1" id="KW-0677">Repeat</keyword>
<evidence type="ECO:0000256" key="1">
    <source>
        <dbReference type="ARBA" id="ARBA00022737"/>
    </source>
</evidence>
<dbReference type="Pfam" id="PF13041">
    <property type="entry name" value="PPR_2"/>
    <property type="match status" value="2"/>
</dbReference>
<dbReference type="PANTHER" id="PTHR47926:SF452">
    <property type="entry name" value="PENTATRICOPEPTIDE REPEAT-CONTAINING PROTEIN"/>
    <property type="match status" value="1"/>
</dbReference>
<keyword evidence="4" id="KW-1185">Reference proteome</keyword>
<evidence type="ECO:0008006" key="5">
    <source>
        <dbReference type="Google" id="ProtNLM"/>
    </source>
</evidence>
<dbReference type="NCBIfam" id="TIGR00756">
    <property type="entry name" value="PPR"/>
    <property type="match status" value="3"/>
</dbReference>
<dbReference type="GO" id="GO:0009451">
    <property type="term" value="P:RNA modification"/>
    <property type="evidence" value="ECO:0007669"/>
    <property type="project" value="InterPro"/>
</dbReference>
<evidence type="ECO:0000256" key="2">
    <source>
        <dbReference type="PROSITE-ProRule" id="PRU00708"/>
    </source>
</evidence>
<name>A0AAD4IS11_PERFH</name>
<dbReference type="SUPFAM" id="SSF81901">
    <property type="entry name" value="HCP-like"/>
    <property type="match status" value="1"/>
</dbReference>
<feature type="repeat" description="PPR" evidence="2">
    <location>
        <begin position="48"/>
        <end position="82"/>
    </location>
</feature>
<dbReference type="FunFam" id="1.25.40.10:FF:000031">
    <property type="entry name" value="Pentatricopeptide repeat-containing protein mitochondrial"/>
    <property type="match status" value="1"/>
</dbReference>
<evidence type="ECO:0000313" key="3">
    <source>
        <dbReference type="EMBL" id="KAH6820397.1"/>
    </source>
</evidence>
<comment type="caution">
    <text evidence="3">The sequence shown here is derived from an EMBL/GenBank/DDBJ whole genome shotgun (WGS) entry which is preliminary data.</text>
</comment>
<dbReference type="Pfam" id="PF01535">
    <property type="entry name" value="PPR"/>
    <property type="match status" value="2"/>
</dbReference>